<protein>
    <recommendedName>
        <fullName evidence="3">DUF3575 domain-containing protein</fullName>
    </recommendedName>
</protein>
<dbReference type="STRING" id="1159016.SAMN02927937_01546"/>
<dbReference type="RefSeq" id="WP_091098535.1">
    <property type="nucleotide sequence ID" value="NZ_FNXE01000019.1"/>
</dbReference>
<name>A0A1H6L4H5_9FLAO</name>
<dbReference type="AlphaFoldDB" id="A0A1H6L4H5"/>
<keyword evidence="2" id="KW-1185">Reference proteome</keyword>
<proteinExistence type="predicted"/>
<sequence>MKRYLKNVLTLAVVFTTSIIYSQQKHYFETGIYLIGADFSYERNLSSKFSIKASLGYNGSIYKTNEHIFVLQPNIIVQPRFYYNKDKRNSKGKNTEYNSANFFSLNLEYLTSELNISNAGFYEPELFTIGTGWNLRRNITNTKFVYEFSTGIVYNYNINRIYSEDDKLKPYINFRLSYILN</sequence>
<dbReference type="Proteomes" id="UP000199634">
    <property type="component" value="Unassembled WGS sequence"/>
</dbReference>
<evidence type="ECO:0000313" key="1">
    <source>
        <dbReference type="EMBL" id="SEH80801.1"/>
    </source>
</evidence>
<evidence type="ECO:0008006" key="3">
    <source>
        <dbReference type="Google" id="ProtNLM"/>
    </source>
</evidence>
<organism evidence="1 2">
    <name type="scientific">Paenimyroides marinum</name>
    <dbReference type="NCBI Taxonomy" id="1159016"/>
    <lineage>
        <taxon>Bacteria</taxon>
        <taxon>Pseudomonadati</taxon>
        <taxon>Bacteroidota</taxon>
        <taxon>Flavobacteriia</taxon>
        <taxon>Flavobacteriales</taxon>
        <taxon>Flavobacteriaceae</taxon>
        <taxon>Paenimyroides</taxon>
    </lineage>
</organism>
<reference evidence="1 2" key="1">
    <citation type="submission" date="2016-10" db="EMBL/GenBank/DDBJ databases">
        <authorList>
            <person name="de Groot N.N."/>
        </authorList>
    </citation>
    <scope>NUCLEOTIDE SEQUENCE [LARGE SCALE GENOMIC DNA]</scope>
    <source>
        <strain evidence="1 2">CGMCC 1.10825</strain>
    </source>
</reference>
<accession>A0A1H6L4H5</accession>
<evidence type="ECO:0000313" key="2">
    <source>
        <dbReference type="Proteomes" id="UP000199634"/>
    </source>
</evidence>
<gene>
    <name evidence="1" type="ORF">SAMN02927937_01546</name>
</gene>
<dbReference type="OrthoDB" id="883248at2"/>
<dbReference type="EMBL" id="FNXE01000019">
    <property type="protein sequence ID" value="SEH80801.1"/>
    <property type="molecule type" value="Genomic_DNA"/>
</dbReference>